<feature type="region of interest" description="Disordered" evidence="1">
    <location>
        <begin position="1201"/>
        <end position="1242"/>
    </location>
</feature>
<dbReference type="AlphaFoldDB" id="A0A8J1USR1"/>
<sequence>MEQHQGEEFGAEIQQHRNILEGICRVCAKKIVTKTKKETFSRELLVLYNINIIEDNPLVHPPFLCTSHRCSLRRQKEKSAHNQPYSTKNADLFNFQPHHNDNCTVCILQKERQYVEQDNNTHAKRKRLDPIELKTLIDAFLLKPEYDRIAFFEAVIPKLSKTEKNRFIEIFARNDDLSPVYDEMKKMYKSLEEMKTFSSESLVNSMNDISIVSYCKGLVPQDRYSAPKIVIILESLLSMTYHQFIGPLSFLTNLNLQSVNVSPKCADILGSVIPSGKRKTLGNWFDIQAKNPPIFPSGDVIVTFDNEQIIGKSWSISHMNKAKVSVITNKTAAVIESNKSIQERKDLKPKYWLKIEGNESAVSSMTQDNESESTTKYLEIHHQEQHLYINTFLSDITKESKTRDDIDNKVQQNVRQRLFKTCTNCNYLNDKTKRKCKECHAPLTPLVPLTPTNIDKQQNRNKIAQNKIIKENDDSEMYSHIKSNHTRTDRPAMMDPTMVNPNSYASLEAVMRDIGKEAGIERYGGSIRHWLSVCCDGLPFSLLINMIFDHITCQSCNKTIIGEDEFKIHLETEHPIDEPKYYREFDWVLLIPGDGHYEMNLVKSYVELMWEVCYKELVRMLGWRSDAALVSAKKCRDYHKAWQTLIVFIAGTLKEMLTTYNRSPVGADSQNTTSEGFVMFCKQHRNPTIRFMFDMVCELGIGILNLRAGIRRNNCNVIMSAKRTTRSLFHGRNHPKYQTIEIFENFQYLCMPDEVRKLIDENRSLSKSGHKSKGQAWDFILEEDNQEVKKWVNRGVPSEHMWRKICRNVDGLDKIKQNFQESLMIDGANEDLRYGKLDDAVEEWRCILREKEFFNEENTKLVSLSGEELDSQLEDFIELSEKKRSNRILEKLEKGKPCEENWDHPVHVTKDEREEFTSFENKTVNEIDMLILDTITSLPDELQPEYCTTFKKTIMNKPKQKHIEFFNRTAVKFKISLLKVLRTDPGMEHRSASSFMNRLMIASMGINPDAVSTTPLSMHSVPDVAMPEDAPLTPPSAVQTIPSIDKRGINPDAVSTTPLSMHTFPDVAMPEDAPLTPPSAVQTTQSEDKQGPVKRMRTASGIAARMTPTQDDRERYRNWCRQRDDRIRTIKNKLEEIRVKYGCEYILGIKFKDELLDLEGDEDMKKIIDEKFWNKGNGQSKNKRLNQSGIKVVLPDGYILPKTPSKSNSSKTPCTTIEPDTSPAVPSGSFPNLRRSLNKPNASGVRVRLDAVLKDKP</sequence>
<name>A0A8J1USR1_OWEFU</name>
<dbReference type="Proteomes" id="UP000749559">
    <property type="component" value="Unassembled WGS sequence"/>
</dbReference>
<dbReference type="InterPro" id="IPR013087">
    <property type="entry name" value="Znf_C2H2_type"/>
</dbReference>
<gene>
    <name evidence="2" type="ORF">OFUS_LOCUS5558</name>
</gene>
<dbReference type="OrthoDB" id="6146739at2759"/>
<proteinExistence type="predicted"/>
<protein>
    <submittedName>
        <fullName evidence="2">Uncharacterized protein</fullName>
    </submittedName>
</protein>
<feature type="region of interest" description="Disordered" evidence="1">
    <location>
        <begin position="1070"/>
        <end position="1097"/>
    </location>
</feature>
<organism evidence="2 3">
    <name type="scientific">Owenia fusiformis</name>
    <name type="common">Polychaete worm</name>
    <dbReference type="NCBI Taxonomy" id="6347"/>
    <lineage>
        <taxon>Eukaryota</taxon>
        <taxon>Metazoa</taxon>
        <taxon>Spiralia</taxon>
        <taxon>Lophotrochozoa</taxon>
        <taxon>Annelida</taxon>
        <taxon>Polychaeta</taxon>
        <taxon>Sedentaria</taxon>
        <taxon>Canalipalpata</taxon>
        <taxon>Sabellida</taxon>
        <taxon>Oweniida</taxon>
        <taxon>Oweniidae</taxon>
        <taxon>Owenia</taxon>
    </lineage>
</organism>
<evidence type="ECO:0000256" key="1">
    <source>
        <dbReference type="SAM" id="MobiDB-lite"/>
    </source>
</evidence>
<accession>A0A8J1USR1</accession>
<evidence type="ECO:0000313" key="2">
    <source>
        <dbReference type="EMBL" id="CAH1778669.1"/>
    </source>
</evidence>
<evidence type="ECO:0000313" key="3">
    <source>
        <dbReference type="Proteomes" id="UP000749559"/>
    </source>
</evidence>
<comment type="caution">
    <text evidence="2">The sequence shown here is derived from an EMBL/GenBank/DDBJ whole genome shotgun (WGS) entry which is preliminary data.</text>
</comment>
<dbReference type="PROSITE" id="PS00028">
    <property type="entry name" value="ZINC_FINGER_C2H2_1"/>
    <property type="match status" value="1"/>
</dbReference>
<dbReference type="EMBL" id="CAIIXF020000003">
    <property type="protein sequence ID" value="CAH1778669.1"/>
    <property type="molecule type" value="Genomic_DNA"/>
</dbReference>
<reference evidence="2" key="1">
    <citation type="submission" date="2022-03" db="EMBL/GenBank/DDBJ databases">
        <authorList>
            <person name="Martin C."/>
        </authorList>
    </citation>
    <scope>NUCLEOTIDE SEQUENCE</scope>
</reference>
<feature type="region of interest" description="Disordered" evidence="1">
    <location>
        <begin position="1030"/>
        <end position="1049"/>
    </location>
</feature>
<feature type="compositionally biased region" description="Low complexity" evidence="1">
    <location>
        <begin position="1201"/>
        <end position="1216"/>
    </location>
</feature>
<keyword evidence="3" id="KW-1185">Reference proteome</keyword>